<protein>
    <recommendedName>
        <fullName evidence="3">Competence protein ComG</fullName>
    </recommendedName>
</protein>
<proteinExistence type="predicted"/>
<dbReference type="Pfam" id="PF14173">
    <property type="entry name" value="ComGG"/>
    <property type="match status" value="1"/>
</dbReference>
<name>A0A4S4BZF7_9BACI</name>
<evidence type="ECO:0000313" key="1">
    <source>
        <dbReference type="EMBL" id="THF80583.1"/>
    </source>
</evidence>
<reference evidence="1 2" key="1">
    <citation type="submission" date="2019-04" db="EMBL/GenBank/DDBJ databases">
        <title>Bacillus sediminilitoris sp. nov., isolated from a tidal flat sediment on the East China Sea.</title>
        <authorList>
            <person name="Wei Y."/>
            <person name="Mao H."/>
            <person name="Fang J."/>
        </authorList>
    </citation>
    <scope>NUCLEOTIDE SEQUENCE [LARGE SCALE GENOMIC DNA]</scope>
    <source>
        <strain evidence="1 2">DSL-17</strain>
    </source>
</reference>
<gene>
    <name evidence="1" type="ORF">E6W99_09295</name>
</gene>
<dbReference type="AlphaFoldDB" id="A0A4S4BZF7"/>
<evidence type="ECO:0000313" key="2">
    <source>
        <dbReference type="Proteomes" id="UP000310334"/>
    </source>
</evidence>
<dbReference type="InterPro" id="IPR020372">
    <property type="entry name" value="Competence_ComGG"/>
</dbReference>
<dbReference type="RefSeq" id="WP_136353138.1">
    <property type="nucleotide sequence ID" value="NZ_CP046266.1"/>
</dbReference>
<accession>A0A4S4BZF7</accession>
<dbReference type="OrthoDB" id="2969153at2"/>
<evidence type="ECO:0008006" key="3">
    <source>
        <dbReference type="Google" id="ProtNLM"/>
    </source>
</evidence>
<organism evidence="1 2">
    <name type="scientific">Metabacillus sediminilitoris</name>
    <dbReference type="NCBI Taxonomy" id="2567941"/>
    <lineage>
        <taxon>Bacteria</taxon>
        <taxon>Bacillati</taxon>
        <taxon>Bacillota</taxon>
        <taxon>Bacilli</taxon>
        <taxon>Bacillales</taxon>
        <taxon>Bacillaceae</taxon>
        <taxon>Metabacillus</taxon>
    </lineage>
</organism>
<keyword evidence="2" id="KW-1185">Reference proteome</keyword>
<comment type="caution">
    <text evidence="1">The sequence shown here is derived from an EMBL/GenBank/DDBJ whole genome shotgun (WGS) entry which is preliminary data.</text>
</comment>
<dbReference type="Proteomes" id="UP000310334">
    <property type="component" value="Unassembled WGS sequence"/>
</dbReference>
<dbReference type="EMBL" id="SSNT01000006">
    <property type="protein sequence ID" value="THF80583.1"/>
    <property type="molecule type" value="Genomic_DNA"/>
</dbReference>
<sequence length="126" mass="14656">MNDEKGFIFPTTMVMILFCLLIITHISMTLISEKKFYSETEQHYVLENLMQVAVEQSLAQIKDGTAILNETTTFNTTNGTFIYSVIKTSPNIYEVEITCISNKNKEYTAKYQYDYAINEMILWSEY</sequence>